<dbReference type="InterPro" id="IPR010067">
    <property type="entry name" value="ABC_SsuA_sub-bd"/>
</dbReference>
<evidence type="ECO:0000259" key="6">
    <source>
        <dbReference type="SMART" id="SM00062"/>
    </source>
</evidence>
<gene>
    <name evidence="7" type="ORF">WMO37_11450</name>
</gene>
<evidence type="ECO:0000313" key="7">
    <source>
        <dbReference type="EMBL" id="MEQ2555614.1"/>
    </source>
</evidence>
<comment type="similarity">
    <text evidence="2">Belongs to the bacterial solute-binding protein SsuA/TauA family.</text>
</comment>
<keyword evidence="3" id="KW-0813">Transport</keyword>
<proteinExistence type="inferred from homology"/>
<feature type="domain" description="Solute-binding protein family 3/N-terminal" evidence="6">
    <location>
        <begin position="38"/>
        <end position="266"/>
    </location>
</feature>
<protein>
    <submittedName>
        <fullName evidence="7">Aliphatic sulfonate ABC transporter substrate-binding protein</fullName>
    </submittedName>
</protein>
<dbReference type="InterPro" id="IPR010068">
    <property type="entry name" value="Peri-bd_TauA"/>
</dbReference>
<keyword evidence="4 5" id="KW-0732">Signal</keyword>
<evidence type="ECO:0000256" key="5">
    <source>
        <dbReference type="SAM" id="SignalP"/>
    </source>
</evidence>
<dbReference type="NCBIfam" id="TIGR01728">
    <property type="entry name" value="SsuA_fam"/>
    <property type="match status" value="1"/>
</dbReference>
<name>A0ABV1H7D5_9FIRM</name>
<dbReference type="SUPFAM" id="SSF53850">
    <property type="entry name" value="Periplasmic binding protein-like II"/>
    <property type="match status" value="1"/>
</dbReference>
<organism evidence="7 8">
    <name type="scientific">Lachnospira intestinalis</name>
    <dbReference type="NCBI Taxonomy" id="3133158"/>
    <lineage>
        <taxon>Bacteria</taxon>
        <taxon>Bacillati</taxon>
        <taxon>Bacillota</taxon>
        <taxon>Clostridia</taxon>
        <taxon>Lachnospirales</taxon>
        <taxon>Lachnospiraceae</taxon>
        <taxon>Lachnospira</taxon>
    </lineage>
</organism>
<dbReference type="Proteomes" id="UP001546774">
    <property type="component" value="Unassembled WGS sequence"/>
</dbReference>
<dbReference type="Gene3D" id="3.40.190.10">
    <property type="entry name" value="Periplasmic binding protein-like II"/>
    <property type="match status" value="2"/>
</dbReference>
<dbReference type="CDD" id="cd13560">
    <property type="entry name" value="PBP2_taurine"/>
    <property type="match status" value="1"/>
</dbReference>
<evidence type="ECO:0000313" key="8">
    <source>
        <dbReference type="Proteomes" id="UP001546774"/>
    </source>
</evidence>
<dbReference type="PROSITE" id="PS51257">
    <property type="entry name" value="PROKAR_LIPOPROTEIN"/>
    <property type="match status" value="1"/>
</dbReference>
<dbReference type="PANTHER" id="PTHR30024">
    <property type="entry name" value="ALIPHATIC SULFONATES-BINDING PROTEIN-RELATED"/>
    <property type="match status" value="1"/>
</dbReference>
<dbReference type="InterPro" id="IPR001638">
    <property type="entry name" value="Solute-binding_3/MltF_N"/>
</dbReference>
<reference evidence="7" key="1">
    <citation type="submission" date="2024-03" db="EMBL/GenBank/DDBJ databases">
        <title>Human intestinal bacterial collection.</title>
        <authorList>
            <person name="Pauvert C."/>
            <person name="Hitch T.C.A."/>
            <person name="Clavel T."/>
        </authorList>
    </citation>
    <scope>NUCLEOTIDE SEQUENCE [LARGE SCALE GENOMIC DNA]</scope>
    <source>
        <strain evidence="7">CLA-AA-H89B</strain>
    </source>
</reference>
<feature type="chain" id="PRO_5047222164" evidence="5">
    <location>
        <begin position="23"/>
        <end position="345"/>
    </location>
</feature>
<keyword evidence="8" id="KW-1185">Reference proteome</keyword>
<accession>A0ABV1H7D5</accession>
<dbReference type="EMBL" id="JBBMFS010000010">
    <property type="protein sequence ID" value="MEQ2555614.1"/>
    <property type="molecule type" value="Genomic_DNA"/>
</dbReference>
<comment type="subcellular location">
    <subcellularLocation>
        <location evidence="1">Periplasm</location>
    </subcellularLocation>
</comment>
<feature type="signal peptide" evidence="5">
    <location>
        <begin position="1"/>
        <end position="22"/>
    </location>
</feature>
<dbReference type="PANTHER" id="PTHR30024:SF47">
    <property type="entry name" value="TAURINE-BINDING PERIPLASMIC PROTEIN"/>
    <property type="match status" value="1"/>
</dbReference>
<sequence>MRVKRLVSLALAGMLAASVALTGCGSKKEATTSDGKTIVKIGTQQMPNDEGIAKAMNYFQEEMGDSVSVEIVEFSSGKDVNTALAAGSIDFGLEGSCPASLAIAQDLGVELIWIHEVLGDVESLVATGTSGINTVADLKGKKVAVPFASTAHFSLLKAMENAGLSASDVTVLDMQPDKIYASWNSGDIDAAYIWEPTLSQLSNKKTVITSGELAKAGYMTSNVEVVRTKFAEAHPDIVAAYVKALDKSVSMYKNDESTAIKTIAEAMELTEDNAKFQMSGSTWLTGSEQISSTYLGTSSAKGAVVQNLYDTAEFLKTQGSITKVPDKSVFEKAVNPKYIETALGK</sequence>
<evidence type="ECO:0000256" key="4">
    <source>
        <dbReference type="ARBA" id="ARBA00022729"/>
    </source>
</evidence>
<evidence type="ECO:0000256" key="3">
    <source>
        <dbReference type="ARBA" id="ARBA00022448"/>
    </source>
</evidence>
<evidence type="ECO:0000256" key="2">
    <source>
        <dbReference type="ARBA" id="ARBA00010742"/>
    </source>
</evidence>
<evidence type="ECO:0000256" key="1">
    <source>
        <dbReference type="ARBA" id="ARBA00004418"/>
    </source>
</evidence>
<dbReference type="InterPro" id="IPR015168">
    <property type="entry name" value="SsuA/THI5"/>
</dbReference>
<comment type="caution">
    <text evidence="7">The sequence shown here is derived from an EMBL/GenBank/DDBJ whole genome shotgun (WGS) entry which is preliminary data.</text>
</comment>
<dbReference type="Pfam" id="PF09084">
    <property type="entry name" value="NMT1"/>
    <property type="match status" value="1"/>
</dbReference>
<dbReference type="SMART" id="SM00062">
    <property type="entry name" value="PBPb"/>
    <property type="match status" value="1"/>
</dbReference>